<evidence type="ECO:0000313" key="1">
    <source>
        <dbReference type="EMBL" id="GFR76383.1"/>
    </source>
</evidence>
<dbReference type="Proteomes" id="UP000762676">
    <property type="component" value="Unassembled WGS sequence"/>
</dbReference>
<organism evidence="1 2">
    <name type="scientific">Elysia marginata</name>
    <dbReference type="NCBI Taxonomy" id="1093978"/>
    <lineage>
        <taxon>Eukaryota</taxon>
        <taxon>Metazoa</taxon>
        <taxon>Spiralia</taxon>
        <taxon>Lophotrochozoa</taxon>
        <taxon>Mollusca</taxon>
        <taxon>Gastropoda</taxon>
        <taxon>Heterobranchia</taxon>
        <taxon>Euthyneura</taxon>
        <taxon>Panpulmonata</taxon>
        <taxon>Sacoglossa</taxon>
        <taxon>Placobranchoidea</taxon>
        <taxon>Plakobranchidae</taxon>
        <taxon>Elysia</taxon>
    </lineage>
</organism>
<keyword evidence="2" id="KW-1185">Reference proteome</keyword>
<sequence length="96" mass="10897">MRHPEEIVSKLVLWEPLDGIRNRGSEKTTYVDNLQMDTGMKNSLELRFLMEDRVEWKKVVASAGAPTGDLPRMVLLHINVLAGGFMLLNETESPMK</sequence>
<name>A0AAV4FUG2_9GAST</name>
<dbReference type="EMBL" id="BMAT01000929">
    <property type="protein sequence ID" value="GFR76383.1"/>
    <property type="molecule type" value="Genomic_DNA"/>
</dbReference>
<accession>A0AAV4FUG2</accession>
<dbReference type="AlphaFoldDB" id="A0AAV4FUG2"/>
<gene>
    <name evidence="1" type="ORF">ElyMa_000481000</name>
</gene>
<evidence type="ECO:0000313" key="2">
    <source>
        <dbReference type="Proteomes" id="UP000762676"/>
    </source>
</evidence>
<reference evidence="1 2" key="1">
    <citation type="journal article" date="2021" name="Elife">
        <title>Chloroplast acquisition without the gene transfer in kleptoplastic sea slugs, Plakobranchus ocellatus.</title>
        <authorList>
            <person name="Maeda T."/>
            <person name="Takahashi S."/>
            <person name="Yoshida T."/>
            <person name="Shimamura S."/>
            <person name="Takaki Y."/>
            <person name="Nagai Y."/>
            <person name="Toyoda A."/>
            <person name="Suzuki Y."/>
            <person name="Arimoto A."/>
            <person name="Ishii H."/>
            <person name="Satoh N."/>
            <person name="Nishiyama T."/>
            <person name="Hasebe M."/>
            <person name="Maruyama T."/>
            <person name="Minagawa J."/>
            <person name="Obokata J."/>
            <person name="Shigenobu S."/>
        </authorList>
    </citation>
    <scope>NUCLEOTIDE SEQUENCE [LARGE SCALE GENOMIC DNA]</scope>
</reference>
<proteinExistence type="predicted"/>
<comment type="caution">
    <text evidence="1">The sequence shown here is derived from an EMBL/GenBank/DDBJ whole genome shotgun (WGS) entry which is preliminary data.</text>
</comment>
<protein>
    <submittedName>
        <fullName evidence="1">Uncharacterized protein</fullName>
    </submittedName>
</protein>